<comment type="similarity">
    <text evidence="1">Belongs to the transglycosylase Slt family.</text>
</comment>
<dbReference type="Proteomes" id="UP000568664">
    <property type="component" value="Unassembled WGS sequence"/>
</dbReference>
<dbReference type="GO" id="GO:0000270">
    <property type="term" value="P:peptidoglycan metabolic process"/>
    <property type="evidence" value="ECO:0007669"/>
    <property type="project" value="InterPro"/>
</dbReference>
<dbReference type="InterPro" id="IPR008258">
    <property type="entry name" value="Transglycosylase_SLT_dom_1"/>
</dbReference>
<keyword evidence="2" id="KW-0175">Coiled coil</keyword>
<protein>
    <submittedName>
        <fullName evidence="5">DUF3393 domain-containing protein</fullName>
    </submittedName>
</protein>
<evidence type="ECO:0000313" key="6">
    <source>
        <dbReference type="Proteomes" id="UP000568664"/>
    </source>
</evidence>
<dbReference type="EMBL" id="JABBXH010000001">
    <property type="protein sequence ID" value="NMP30783.1"/>
    <property type="molecule type" value="Genomic_DNA"/>
</dbReference>
<dbReference type="InterPro" id="IPR023346">
    <property type="entry name" value="Lysozyme-like_dom_sf"/>
</dbReference>
<evidence type="ECO:0000259" key="4">
    <source>
        <dbReference type="Pfam" id="PF11873"/>
    </source>
</evidence>
<feature type="coiled-coil region" evidence="2">
    <location>
        <begin position="45"/>
        <end position="72"/>
    </location>
</feature>
<dbReference type="Pfam" id="PF11873">
    <property type="entry name" value="Mltc_N"/>
    <property type="match status" value="1"/>
</dbReference>
<organism evidence="5 6">
    <name type="scientific">Thalassotalea algicola</name>
    <dbReference type="NCBI Taxonomy" id="2716224"/>
    <lineage>
        <taxon>Bacteria</taxon>
        <taxon>Pseudomonadati</taxon>
        <taxon>Pseudomonadota</taxon>
        <taxon>Gammaproteobacteria</taxon>
        <taxon>Alteromonadales</taxon>
        <taxon>Colwelliaceae</taxon>
        <taxon>Thalassotalea</taxon>
    </lineage>
</organism>
<dbReference type="GO" id="GO:0008933">
    <property type="term" value="F:peptidoglycan lytic transglycosylase activity"/>
    <property type="evidence" value="ECO:0007669"/>
    <property type="project" value="InterPro"/>
</dbReference>
<comment type="caution">
    <text evidence="5">The sequence shown here is derived from an EMBL/GenBank/DDBJ whole genome shotgun (WGS) entry which is preliminary data.</text>
</comment>
<feature type="domain" description="Transglycosylase SLT" evidence="3">
    <location>
        <begin position="215"/>
        <end position="342"/>
    </location>
</feature>
<dbReference type="PANTHER" id="PTHR37423">
    <property type="entry name" value="SOLUBLE LYTIC MUREIN TRANSGLYCOSYLASE-RELATED"/>
    <property type="match status" value="1"/>
</dbReference>
<proteinExistence type="inferred from homology"/>
<dbReference type="SUPFAM" id="SSF53955">
    <property type="entry name" value="Lysozyme-like"/>
    <property type="match status" value="1"/>
</dbReference>
<dbReference type="PROSITE" id="PS51257">
    <property type="entry name" value="PROKAR_LIPOPROTEIN"/>
    <property type="match status" value="1"/>
</dbReference>
<dbReference type="GO" id="GO:0016020">
    <property type="term" value="C:membrane"/>
    <property type="evidence" value="ECO:0007669"/>
    <property type="project" value="InterPro"/>
</dbReference>
<dbReference type="InterPro" id="IPR000189">
    <property type="entry name" value="Transglyc_AS"/>
</dbReference>
<dbReference type="PANTHER" id="PTHR37423:SF2">
    <property type="entry name" value="MEMBRANE-BOUND LYTIC MUREIN TRANSGLYCOSYLASE C"/>
    <property type="match status" value="1"/>
</dbReference>
<dbReference type="Gene3D" id="1.10.530.10">
    <property type="match status" value="1"/>
</dbReference>
<reference evidence="5 6" key="1">
    <citation type="submission" date="2020-04" db="EMBL/GenBank/DDBJ databases">
        <title>Thalassotalea sp. M1531, isolated from the surface of marine red alga.</title>
        <authorList>
            <person name="Pang L."/>
            <person name="Lu D.-C."/>
        </authorList>
    </citation>
    <scope>NUCLEOTIDE SEQUENCE [LARGE SCALE GENOMIC DNA]</scope>
    <source>
        <strain evidence="5 6">M1531</strain>
    </source>
</reference>
<name>A0A7Y0Q5X0_9GAMM</name>
<dbReference type="AlphaFoldDB" id="A0A7Y0Q5X0"/>
<dbReference type="PROSITE" id="PS00922">
    <property type="entry name" value="TRANSGLYCOSYLASE"/>
    <property type="match status" value="1"/>
</dbReference>
<gene>
    <name evidence="5" type="ORF">HII17_04335</name>
</gene>
<evidence type="ECO:0000256" key="2">
    <source>
        <dbReference type="SAM" id="Coils"/>
    </source>
</evidence>
<dbReference type="InterPro" id="IPR024570">
    <property type="entry name" value="Murein_transglycosylaseC_N"/>
</dbReference>
<feature type="domain" description="Murein transglycosylase-C N-terminal" evidence="4">
    <location>
        <begin position="57"/>
        <end position="211"/>
    </location>
</feature>
<accession>A0A7Y0Q5X0</accession>
<keyword evidence="6" id="KW-1185">Reference proteome</keyword>
<sequence>MRLVFAALFILLTGCQSTSSLTSVREVEKLVKQINKQPENLPRVIEQTQRSKKAIEQDIKQVKLALSALKEIVESIWGKENVKLPSAKKYVKYSNDYKARAIVDFEKGVVTVETIAKKQPLIKLKQAIATTLLSPANPNDTDIFSSDAPQLGAEPFLYQQIIDQDEKAIRYQWRANRFADYLIKQKLIKSDGIHSVQRALVNRHQHLRKEKYSKYVLASARRYNIAPDLIYAIIETESSFNPFAVSHANAYGLMQVVPSTAGKDVYQKVKQKPGQPSKSLLFKPEDNIDIGSAYLHLLKKRYLAKINNSESKHYSVISAYNGGAGNVFNTFNPNREKAINNINKLSSKSVFWALTNKHPRSESRRYLKKVTTNQTKYQ</sequence>
<evidence type="ECO:0000313" key="5">
    <source>
        <dbReference type="EMBL" id="NMP30783.1"/>
    </source>
</evidence>
<dbReference type="CDD" id="cd16893">
    <property type="entry name" value="LT_MltC_MltE"/>
    <property type="match status" value="1"/>
</dbReference>
<evidence type="ECO:0000256" key="1">
    <source>
        <dbReference type="ARBA" id="ARBA00007734"/>
    </source>
</evidence>
<evidence type="ECO:0000259" key="3">
    <source>
        <dbReference type="Pfam" id="PF01464"/>
    </source>
</evidence>
<dbReference type="RefSeq" id="WP_169074059.1">
    <property type="nucleotide sequence ID" value="NZ_JABBXH010000001.1"/>
</dbReference>
<dbReference type="Pfam" id="PF01464">
    <property type="entry name" value="SLT"/>
    <property type="match status" value="1"/>
</dbReference>